<dbReference type="GO" id="GO:0005261">
    <property type="term" value="F:monoatomic cation channel activity"/>
    <property type="evidence" value="ECO:0007669"/>
    <property type="project" value="TreeGrafter"/>
</dbReference>
<organism evidence="7 8">
    <name type="scientific">Effrenium voratum</name>
    <dbReference type="NCBI Taxonomy" id="2562239"/>
    <lineage>
        <taxon>Eukaryota</taxon>
        <taxon>Sar</taxon>
        <taxon>Alveolata</taxon>
        <taxon>Dinophyceae</taxon>
        <taxon>Suessiales</taxon>
        <taxon>Symbiodiniaceae</taxon>
        <taxon>Effrenium</taxon>
    </lineage>
</organism>
<dbReference type="Proteomes" id="UP001178507">
    <property type="component" value="Unassembled WGS sequence"/>
</dbReference>
<name>A0AA36MNL3_9DINO</name>
<evidence type="ECO:0000256" key="3">
    <source>
        <dbReference type="ARBA" id="ARBA00022737"/>
    </source>
</evidence>
<evidence type="ECO:0000259" key="6">
    <source>
        <dbReference type="Pfam" id="PF02010"/>
    </source>
</evidence>
<evidence type="ECO:0000256" key="4">
    <source>
        <dbReference type="ARBA" id="ARBA00022989"/>
    </source>
</evidence>
<dbReference type="EMBL" id="CAUJNA010000211">
    <property type="protein sequence ID" value="CAJ1373697.1"/>
    <property type="molecule type" value="Genomic_DNA"/>
</dbReference>
<dbReference type="PANTHER" id="PTHR46730">
    <property type="entry name" value="POLYCYSTIN-1"/>
    <property type="match status" value="1"/>
</dbReference>
<dbReference type="AlphaFoldDB" id="A0AA36MNL3"/>
<comment type="caution">
    <text evidence="7">The sequence shown here is derived from an EMBL/GenBank/DDBJ whole genome shotgun (WGS) entry which is preliminary data.</text>
</comment>
<dbReference type="InterPro" id="IPR002859">
    <property type="entry name" value="PKD/REJ-like"/>
</dbReference>
<keyword evidence="2" id="KW-0812">Transmembrane</keyword>
<evidence type="ECO:0000256" key="5">
    <source>
        <dbReference type="ARBA" id="ARBA00023136"/>
    </source>
</evidence>
<evidence type="ECO:0000256" key="1">
    <source>
        <dbReference type="ARBA" id="ARBA00004370"/>
    </source>
</evidence>
<evidence type="ECO:0000256" key="2">
    <source>
        <dbReference type="ARBA" id="ARBA00022692"/>
    </source>
</evidence>
<dbReference type="GO" id="GO:0005886">
    <property type="term" value="C:plasma membrane"/>
    <property type="evidence" value="ECO:0007669"/>
    <property type="project" value="TreeGrafter"/>
</dbReference>
<keyword evidence="3" id="KW-0677">Repeat</keyword>
<feature type="domain" description="PKD/REJ-like" evidence="6">
    <location>
        <begin position="245"/>
        <end position="372"/>
    </location>
</feature>
<gene>
    <name evidence="7" type="ORF">EVOR1521_LOCUS3446</name>
</gene>
<dbReference type="GO" id="GO:0006816">
    <property type="term" value="P:calcium ion transport"/>
    <property type="evidence" value="ECO:0007669"/>
    <property type="project" value="TreeGrafter"/>
</dbReference>
<proteinExistence type="predicted"/>
<reference evidence="7" key="1">
    <citation type="submission" date="2023-08" db="EMBL/GenBank/DDBJ databases">
        <authorList>
            <person name="Chen Y."/>
            <person name="Shah S."/>
            <person name="Dougan E. K."/>
            <person name="Thang M."/>
            <person name="Chan C."/>
        </authorList>
    </citation>
    <scope>NUCLEOTIDE SEQUENCE</scope>
</reference>
<protein>
    <recommendedName>
        <fullName evidence="6">PKD/REJ-like domain-containing protein</fullName>
    </recommendedName>
</protein>
<dbReference type="Pfam" id="PF02010">
    <property type="entry name" value="REJ"/>
    <property type="match status" value="1"/>
</dbReference>
<accession>A0AA36MNL3</accession>
<evidence type="ECO:0000313" key="8">
    <source>
        <dbReference type="Proteomes" id="UP001178507"/>
    </source>
</evidence>
<keyword evidence="5" id="KW-0472">Membrane</keyword>
<evidence type="ECO:0000313" key="7">
    <source>
        <dbReference type="EMBL" id="CAJ1373697.1"/>
    </source>
</evidence>
<keyword evidence="8" id="KW-1185">Reference proteome</keyword>
<sequence length="441" mass="46814">MDSTITIGSRVEILPGSLTTRSGQLMASAEAFAFSNQPMLRPRAVVQASPARAQACSRISVTASTSTAVRGLRSVAWSFGNGSTPQLAQQLEAKLDTTEISFQISEEEFFAAVEQIKAEMGSLFHSSEMKLEFVADITNWLGMSDQASATVYLERTEEPMPIVSPTSSVSAFIFNSEPVAFSVETRAHSSCGNTSIASTSIAVTWEYREDSGPWMDLAISGKVDLDRRPGGVRFGAFTFAPGTKHSLRASARYASQAVATSYNFSLTVSEAAPLEARILGPSASTSACGFSLDASGSVDPSSPSAGLAFQWSCDSCPDLGATDSAVLVAGGGQLQEGIYNFSVRVSQGGRVTEAFWPLEVTNSSLPPVSIAVPWASGEAVSKQRGFLGEVTAAVPFSAGCTVPSSWVWSFVLVAARRYGRDGDGRQCNAGDIRILCWCRRY</sequence>
<dbReference type="PANTHER" id="PTHR46730:SF1">
    <property type="entry name" value="PLAT DOMAIN-CONTAINING PROTEIN"/>
    <property type="match status" value="1"/>
</dbReference>
<keyword evidence="4" id="KW-1133">Transmembrane helix</keyword>
<comment type="subcellular location">
    <subcellularLocation>
        <location evidence="1">Membrane</location>
    </subcellularLocation>
</comment>